<evidence type="ECO:0000259" key="1">
    <source>
        <dbReference type="SMART" id="SM00327"/>
    </source>
</evidence>
<dbReference type="InterPro" id="IPR043737">
    <property type="entry name" value="DUF5682"/>
</dbReference>
<reference evidence="2 3" key="1">
    <citation type="submission" date="2020-08" db="EMBL/GenBank/DDBJ databases">
        <title>Genomic Encyclopedia of Type Strains, Phase III (KMG-III): the genomes of soil and plant-associated and newly described type strains.</title>
        <authorList>
            <person name="Whitman W."/>
        </authorList>
    </citation>
    <scope>NUCLEOTIDE SEQUENCE [LARGE SCALE GENOMIC DNA]</scope>
    <source>
        <strain evidence="2 3">CECT 3302</strain>
    </source>
</reference>
<dbReference type="RefSeq" id="WP_221208741.1">
    <property type="nucleotide sequence ID" value="NZ_BMQT01000002.1"/>
</dbReference>
<dbReference type="EMBL" id="JACHXG010000004">
    <property type="protein sequence ID" value="MBB3089212.1"/>
    <property type="molecule type" value="Genomic_DNA"/>
</dbReference>
<keyword evidence="3" id="KW-1185">Reference proteome</keyword>
<protein>
    <recommendedName>
        <fullName evidence="1">VWFA domain-containing protein</fullName>
    </recommendedName>
</protein>
<dbReference type="AlphaFoldDB" id="A0A7W5A3U9"/>
<dbReference type="PANTHER" id="PTHR30634">
    <property type="entry name" value="OUTER MEMBRANE LOLAB LIPOPROTEIN INSERTION APPARATUS"/>
    <property type="match status" value="1"/>
</dbReference>
<dbReference type="Pfam" id="PF18934">
    <property type="entry name" value="DUF5682"/>
    <property type="match status" value="1"/>
</dbReference>
<proteinExistence type="predicted"/>
<feature type="domain" description="VWFA" evidence="1">
    <location>
        <begin position="1061"/>
        <end position="1223"/>
    </location>
</feature>
<evidence type="ECO:0000313" key="3">
    <source>
        <dbReference type="Proteomes" id="UP000577707"/>
    </source>
</evidence>
<accession>A0A7W5A3U9</accession>
<organism evidence="2 3">
    <name type="scientific">Nocardioides albus</name>
    <dbReference type="NCBI Taxonomy" id="1841"/>
    <lineage>
        <taxon>Bacteria</taxon>
        <taxon>Bacillati</taxon>
        <taxon>Actinomycetota</taxon>
        <taxon>Actinomycetes</taxon>
        <taxon>Propionibacteriales</taxon>
        <taxon>Nocardioidaceae</taxon>
        <taxon>Nocardioides</taxon>
    </lineage>
</organism>
<dbReference type="InterPro" id="IPR002035">
    <property type="entry name" value="VWF_A"/>
</dbReference>
<dbReference type="Proteomes" id="UP000577707">
    <property type="component" value="Unassembled WGS sequence"/>
</dbReference>
<dbReference type="InterPro" id="IPR008912">
    <property type="entry name" value="Uncharacterised_CoxE"/>
</dbReference>
<sequence>MALTVERWDRLATPAPERLARAAADLARLREERGIILIPVRHHSPACAVAVRAAIEEVRPAAVLVEGPEEYTALLPALLDERTVPPVAVLSLEGSGSGPSGFYPLARFSPEWVALRAGNEVGADLAFIDRPWGERERAEPAPSDDGEDPFAHTLMGERYLAHSQTVAAMAARLGCRDHDELWDHLFETRPSGELLHWRNLFEDVFAWAALSRLDYEDQVLAAEGSLDREARMAARAAEHAAHGDGPVVVVTGAFHTLAIIEALVGAPEGEMVRERQPAAGYGELATAEAWLVRYDHERLDGLRGYGAGMPSPGFYERLFASHEQSLAGHSIGTLSTEVLIDVAAAAASRDHTVSVAETMAAAEHAVRLAALRERPRPSRTDVLDAITSCLVKDDSVAVGPAERPLGLAVAEIFGGRALGQLPPGSVSPPLVRDARARVERARLDVTDSVPRVARLDARRNPAHRERRQVLALMAYVGSGFAKQLTGPDYIAGRGLGTLLEEWEYAWTPLVEAALVESGHLGATLDAAALARLRAAESELSAESRSADAVAALIAQAVVIGLTDHLPRLSALLRSTLDVDPALASVVAGLHRLHHLWRARGELDIGNDADEILSLLDHGLAAAAYLVPDLGAVTAADEDAAVATIVSLRTLLRDTERTDAAGRALTRLRIDEDAAPGVRGALQALAFVDGVLSEAEFVTAARARLATGADPEQSTRYLGGMMRAAPDLLLHTPELFDAVDDGLRAMDSEGFVAVLPDLRRMFTWLKPSETGRLAERVAARTGARAEQLDVHVSLTEADLARGLAAEQALVAVLARDGLSHWLAPDEAASRRPAENVTAENVAAEPVATKKRAIDQEAARRWRLVLGRYSQDALPVQADDGGLERALSYLYDREYTGRGHQLGGGRGRGGSLDPSALRALDWLGTAGELFPKATFERMQVDAIGRYGLTEVLGDPGAVEALEPSRELATALLQVRGKLDERSAAGMRRVIAKVVEDVVRRLRPRFVTAVGGRIDRSRRSMHRVARNFDWKRTLRANLSHYSPEHQRLLIHDVRFSARAKRSLTWDVVVLVDQSGSMAASLLYSAVCAGILTGLPGINVRLVLFDTSIVDMSHLAHDPVEVLLTAQLGGGTNIAKAVRYAEQEIRNPSRTVVALVSDFEEGGSVSELLATVRRLKSSGVRLLGLAALDEAAEPAYDRGTARRLAEAGMEIAALTPERFAEWLGEVLS</sequence>
<dbReference type="Pfam" id="PF05762">
    <property type="entry name" value="VWA_CoxE"/>
    <property type="match status" value="1"/>
</dbReference>
<dbReference type="Gene3D" id="3.40.50.410">
    <property type="entry name" value="von Willebrand factor, type A domain"/>
    <property type="match status" value="1"/>
</dbReference>
<comment type="caution">
    <text evidence="2">The sequence shown here is derived from an EMBL/GenBank/DDBJ whole genome shotgun (WGS) entry which is preliminary data.</text>
</comment>
<dbReference type="PANTHER" id="PTHR30634:SF16">
    <property type="entry name" value="OUTER-MEMBRANE LIPOPROTEIN LOLB"/>
    <property type="match status" value="1"/>
</dbReference>
<name>A0A7W5A3U9_9ACTN</name>
<dbReference type="SUPFAM" id="SSF53300">
    <property type="entry name" value="vWA-like"/>
    <property type="match status" value="1"/>
</dbReference>
<dbReference type="InterPro" id="IPR036465">
    <property type="entry name" value="vWFA_dom_sf"/>
</dbReference>
<dbReference type="InterPro" id="IPR050458">
    <property type="entry name" value="LolB"/>
</dbReference>
<dbReference type="SMART" id="SM00327">
    <property type="entry name" value="VWA"/>
    <property type="match status" value="1"/>
</dbReference>
<gene>
    <name evidence="2" type="ORF">FHS12_002158</name>
</gene>
<evidence type="ECO:0000313" key="2">
    <source>
        <dbReference type="EMBL" id="MBB3089212.1"/>
    </source>
</evidence>